<evidence type="ECO:0000313" key="6">
    <source>
        <dbReference type="Proteomes" id="UP001165641"/>
    </source>
</evidence>
<keyword evidence="6" id="KW-1185">Reference proteome</keyword>
<evidence type="ECO:0000313" key="5">
    <source>
        <dbReference type="EMBL" id="MDB6176922.1"/>
    </source>
</evidence>
<sequence>MIEVRGLCKEFGPKRVLSGIDLTVRQGESLCILGQSGTGKSVLLRCMLGLESPDSGEILWNGRPLGEDRGMFLGGFGMLFQGAALFDSLPVWKNVAFKLMQRMPAAKARGIAIDKLARVGLSADTADLMPAELSGGMAKRVGLARAIADDPEVIFFDEPTTGLDPIRARRINQLIHDIVQETGATAITITHDMETVRKVARRVLLLQDGAVAWSGLVGDMDAAPQMSEFLGKTGL</sequence>
<gene>
    <name evidence="5" type="ORF">PAF17_05300</name>
</gene>
<comment type="caution">
    <text evidence="5">The sequence shown here is derived from an EMBL/GenBank/DDBJ whole genome shotgun (WGS) entry which is preliminary data.</text>
</comment>
<evidence type="ECO:0000256" key="2">
    <source>
        <dbReference type="ARBA" id="ARBA00022741"/>
    </source>
</evidence>
<dbReference type="InterPro" id="IPR003439">
    <property type="entry name" value="ABC_transporter-like_ATP-bd"/>
</dbReference>
<dbReference type="PROSITE" id="PS00211">
    <property type="entry name" value="ABC_TRANSPORTER_1"/>
    <property type="match status" value="1"/>
</dbReference>
<evidence type="ECO:0000256" key="3">
    <source>
        <dbReference type="ARBA" id="ARBA00022840"/>
    </source>
</evidence>
<dbReference type="Gene3D" id="3.40.50.300">
    <property type="entry name" value="P-loop containing nucleotide triphosphate hydrolases"/>
    <property type="match status" value="1"/>
</dbReference>
<dbReference type="PROSITE" id="PS50893">
    <property type="entry name" value="ABC_TRANSPORTER_2"/>
    <property type="match status" value="1"/>
</dbReference>
<protein>
    <submittedName>
        <fullName evidence="5">ATP-binding cassette domain-containing protein</fullName>
    </submittedName>
</protein>
<dbReference type="RefSeq" id="WP_271888051.1">
    <property type="nucleotide sequence ID" value="NZ_JAQBIE010000005.1"/>
</dbReference>
<proteinExistence type="predicted"/>
<dbReference type="PANTHER" id="PTHR43023">
    <property type="entry name" value="PROTEIN TRIGALACTOSYLDIACYLGLYCEROL 3, CHLOROPLASTIC"/>
    <property type="match status" value="1"/>
</dbReference>
<feature type="domain" description="ABC transporter" evidence="4">
    <location>
        <begin position="2"/>
        <end position="233"/>
    </location>
</feature>
<accession>A0ABT4ZCB2</accession>
<dbReference type="GO" id="GO:0005524">
    <property type="term" value="F:ATP binding"/>
    <property type="evidence" value="ECO:0007669"/>
    <property type="project" value="UniProtKB-KW"/>
</dbReference>
<dbReference type="SUPFAM" id="SSF52540">
    <property type="entry name" value="P-loop containing nucleoside triphosphate hydrolases"/>
    <property type="match status" value="1"/>
</dbReference>
<dbReference type="Pfam" id="PF00005">
    <property type="entry name" value="ABC_tran"/>
    <property type="match status" value="1"/>
</dbReference>
<evidence type="ECO:0000256" key="1">
    <source>
        <dbReference type="ARBA" id="ARBA00022448"/>
    </source>
</evidence>
<reference evidence="5" key="1">
    <citation type="submission" date="2022-12" db="EMBL/GenBank/DDBJ databases">
        <title>Paracoccus onchidii sp. nov., isolated from a marine invertebrate from the South China Sea.</title>
        <authorList>
            <person name="Xu S."/>
            <person name="Liu Z."/>
            <person name="Xu Y."/>
        </authorList>
    </citation>
    <scope>NUCLEOTIDE SEQUENCE</scope>
    <source>
        <strain evidence="5">Z330</strain>
    </source>
</reference>
<organism evidence="5 6">
    <name type="scientific">Paracoccus onchidii</name>
    <dbReference type="NCBI Taxonomy" id="3017813"/>
    <lineage>
        <taxon>Bacteria</taxon>
        <taxon>Pseudomonadati</taxon>
        <taxon>Pseudomonadota</taxon>
        <taxon>Alphaproteobacteria</taxon>
        <taxon>Rhodobacterales</taxon>
        <taxon>Paracoccaceae</taxon>
        <taxon>Paracoccus</taxon>
    </lineage>
</organism>
<keyword evidence="2" id="KW-0547">Nucleotide-binding</keyword>
<dbReference type="PANTHER" id="PTHR43023:SF3">
    <property type="entry name" value="PROTEIN TRIGALACTOSYLDIACYLGLYCEROL 3, CHLOROPLASTIC"/>
    <property type="match status" value="1"/>
</dbReference>
<dbReference type="SMART" id="SM00382">
    <property type="entry name" value="AAA"/>
    <property type="match status" value="1"/>
</dbReference>
<dbReference type="EMBL" id="JAQBIE010000005">
    <property type="protein sequence ID" value="MDB6176922.1"/>
    <property type="molecule type" value="Genomic_DNA"/>
</dbReference>
<dbReference type="InterPro" id="IPR027417">
    <property type="entry name" value="P-loop_NTPase"/>
</dbReference>
<dbReference type="InterPro" id="IPR003593">
    <property type="entry name" value="AAA+_ATPase"/>
</dbReference>
<name>A0ABT4ZCB2_9RHOB</name>
<evidence type="ECO:0000259" key="4">
    <source>
        <dbReference type="PROSITE" id="PS50893"/>
    </source>
</evidence>
<keyword evidence="1" id="KW-0813">Transport</keyword>
<dbReference type="InterPro" id="IPR017871">
    <property type="entry name" value="ABC_transporter-like_CS"/>
</dbReference>
<dbReference type="Proteomes" id="UP001165641">
    <property type="component" value="Unassembled WGS sequence"/>
</dbReference>
<keyword evidence="3 5" id="KW-0067">ATP-binding</keyword>